<evidence type="ECO:0000256" key="7">
    <source>
        <dbReference type="ARBA" id="ARBA00022679"/>
    </source>
</evidence>
<dbReference type="InterPro" id="IPR023213">
    <property type="entry name" value="CAT-like_dom_sf"/>
</dbReference>
<dbReference type="Gene3D" id="3.30.559.10">
    <property type="entry name" value="Chloramphenicol acetyltransferase-like domain"/>
    <property type="match status" value="1"/>
</dbReference>
<dbReference type="EMBL" id="JAKMXF010000199">
    <property type="protein sequence ID" value="KAI6655417.1"/>
    <property type="molecule type" value="Genomic_DNA"/>
</dbReference>
<dbReference type="Pfam" id="PF00364">
    <property type="entry name" value="Biotin_lipoyl"/>
    <property type="match status" value="1"/>
</dbReference>
<dbReference type="SUPFAM" id="SSF51230">
    <property type="entry name" value="Single hybrid motif"/>
    <property type="match status" value="1"/>
</dbReference>
<gene>
    <name evidence="15" type="ORF">LOD99_2252</name>
</gene>
<evidence type="ECO:0000256" key="3">
    <source>
        <dbReference type="ARBA" id="ARBA00007317"/>
    </source>
</evidence>
<dbReference type="InterPro" id="IPR006255">
    <property type="entry name" value="SucB"/>
</dbReference>
<evidence type="ECO:0000256" key="6">
    <source>
        <dbReference type="ARBA" id="ARBA00022532"/>
    </source>
</evidence>
<evidence type="ECO:0000256" key="5">
    <source>
        <dbReference type="ARBA" id="ARBA00020294"/>
    </source>
</evidence>
<evidence type="ECO:0000256" key="1">
    <source>
        <dbReference type="ARBA" id="ARBA00001938"/>
    </source>
</evidence>
<dbReference type="InterPro" id="IPR011053">
    <property type="entry name" value="Single_hybrid_motif"/>
</dbReference>
<name>A0AAV7K2F1_9METZ</name>
<evidence type="ECO:0000313" key="16">
    <source>
        <dbReference type="Proteomes" id="UP001165289"/>
    </source>
</evidence>
<dbReference type="SUPFAM" id="SSF52777">
    <property type="entry name" value="CoA-dependent acyltransferases"/>
    <property type="match status" value="1"/>
</dbReference>
<keyword evidence="16" id="KW-1185">Reference proteome</keyword>
<dbReference type="GO" id="GO:0006099">
    <property type="term" value="P:tricarboxylic acid cycle"/>
    <property type="evidence" value="ECO:0007669"/>
    <property type="project" value="UniProtKB-KW"/>
</dbReference>
<dbReference type="InterPro" id="IPR000089">
    <property type="entry name" value="Biotin_lipoyl"/>
</dbReference>
<comment type="similarity">
    <text evidence="3">Belongs to the 2-oxoacid dehydrogenase family.</text>
</comment>
<accession>A0AAV7K2F1</accession>
<evidence type="ECO:0000256" key="4">
    <source>
        <dbReference type="ARBA" id="ARBA00012945"/>
    </source>
</evidence>
<keyword evidence="9" id="KW-0809">Transit peptide</keyword>
<dbReference type="PANTHER" id="PTHR43416:SF5">
    <property type="entry name" value="DIHYDROLIPOYLLYSINE-RESIDUE SUCCINYLTRANSFERASE COMPONENT OF 2-OXOGLUTARATE DEHYDROGENASE COMPLEX, MITOCHONDRIAL"/>
    <property type="match status" value="1"/>
</dbReference>
<comment type="cofactor">
    <cofactor evidence="1">
        <name>(R)-lipoate</name>
        <dbReference type="ChEBI" id="CHEBI:83088"/>
    </cofactor>
</comment>
<evidence type="ECO:0000256" key="13">
    <source>
        <dbReference type="ARBA" id="ARBA00046046"/>
    </source>
</evidence>
<dbReference type="InterPro" id="IPR050537">
    <property type="entry name" value="2-oxoacid_dehydrogenase"/>
</dbReference>
<dbReference type="CDD" id="cd06849">
    <property type="entry name" value="lipoyl_domain"/>
    <property type="match status" value="1"/>
</dbReference>
<comment type="function">
    <text evidence="13">Dihydrolipoamide succinyltransferase (E2) component of the 2-oxoglutarate dehydrogenase complex. The 2-oxoglutarate dehydrogenase complex catalyzes the overall conversion of 2-oxoglutarate to succinyl-CoA and CO(2). The 2-oxoglutarate dehydrogenase complex is mainly active in the mitochondrion. A fraction of the 2-oxoglutarate dehydrogenase complex also localizes in the nucleus and is required for lysine succinylation of histones: associates with KAT2A on chromatin and provides succinyl-CoA to histone succinyltransferase KAT2A.</text>
</comment>
<reference evidence="15 16" key="1">
    <citation type="journal article" date="2023" name="BMC Biol.">
        <title>The compact genome of the sponge Oopsacas minuta (Hexactinellida) is lacking key metazoan core genes.</title>
        <authorList>
            <person name="Santini S."/>
            <person name="Schenkelaars Q."/>
            <person name="Jourda C."/>
            <person name="Duchesne M."/>
            <person name="Belahbib H."/>
            <person name="Rocher C."/>
            <person name="Selva M."/>
            <person name="Riesgo A."/>
            <person name="Vervoort M."/>
            <person name="Leys S.P."/>
            <person name="Kodjabachian L."/>
            <person name="Le Bivic A."/>
            <person name="Borchiellini C."/>
            <person name="Claverie J.M."/>
            <person name="Renard E."/>
        </authorList>
    </citation>
    <scope>NUCLEOTIDE SEQUENCE [LARGE SCALE GENOMIC DNA]</scope>
    <source>
        <strain evidence="15">SPO-2</strain>
    </source>
</reference>
<evidence type="ECO:0000256" key="12">
    <source>
        <dbReference type="ARBA" id="ARBA00032406"/>
    </source>
</evidence>
<evidence type="ECO:0000256" key="8">
    <source>
        <dbReference type="ARBA" id="ARBA00022823"/>
    </source>
</evidence>
<dbReference type="PROSITE" id="PS50968">
    <property type="entry name" value="BIOTINYL_LIPOYL"/>
    <property type="match status" value="1"/>
</dbReference>
<protein>
    <recommendedName>
        <fullName evidence="5">Dihydrolipoyllysine-residue succinyltransferase component of 2-oxoglutarate dehydrogenase complex, mitochondrial</fullName>
        <ecNumber evidence="4">2.3.1.61</ecNumber>
    </recommendedName>
    <alternativeName>
        <fullName evidence="12">2-oxoglutarate dehydrogenase complex component E2</fullName>
    </alternativeName>
    <alternativeName>
        <fullName evidence="11">E2K</fullName>
    </alternativeName>
</protein>
<dbReference type="GO" id="GO:0004149">
    <property type="term" value="F:dihydrolipoyllysine-residue succinyltransferase activity"/>
    <property type="evidence" value="ECO:0007669"/>
    <property type="project" value="UniProtKB-EC"/>
</dbReference>
<comment type="caution">
    <text evidence="15">The sequence shown here is derived from an EMBL/GenBank/DDBJ whole genome shotgun (WGS) entry which is preliminary data.</text>
</comment>
<feature type="domain" description="Lipoyl-binding" evidence="14">
    <location>
        <begin position="38"/>
        <end position="112"/>
    </location>
</feature>
<dbReference type="NCBIfam" id="TIGR01347">
    <property type="entry name" value="sucB"/>
    <property type="match status" value="1"/>
</dbReference>
<dbReference type="PANTHER" id="PTHR43416">
    <property type="entry name" value="DIHYDROLIPOYLLYSINE-RESIDUE SUCCINYLTRANSFERASE COMPONENT OF 2-OXOGLUTARATE DEHYDROGENASE COMPLEX, MITOCHONDRIAL-RELATED"/>
    <property type="match status" value="1"/>
</dbReference>
<keyword evidence="10" id="KW-0012">Acyltransferase</keyword>
<dbReference type="AlphaFoldDB" id="A0AAV7K2F1"/>
<comment type="pathway">
    <text evidence="2">Amino-acid degradation; L-lysine degradation via saccharopine pathway; glutaryl-CoA from L-lysine: step 6/6.</text>
</comment>
<sequence length="426" mass="46756">MPRSVLSKRCTLQMFTSRYSQLISSQNIWTSALLNADIYTVTTPSFADSITEGDVRWRCNVGDKVSEDEILGEIETDKTALPIHSSHSGVVEVLLVSDGDKVIEGQELLKIRRHDSDTFSSPANATTLSSVGTISTNIESSDIDPLIRETDVSESRALIPPTMQNTPFDTISSSTIAPVPSANDNSAFGVISSSRSDRRVKMSRMRLKISERLKASQNTAAMLTTFNEIDMSNIVSLRNTYKDAFLKKYGVKLGIMSTFLKSSAIALKEMPVVNAVIDGSDIVYRNYIDISVAIATSNGLVVPVIKDVSNMSFSEIEIKLNYLTDRAVNKQLSIDDLYGGTFTISNGGVFGSLYGTPIINPPQSAILGMHAIIERPIAINLQPVVRPMMYVALTYDHRLIDGREAVLFLKKIKSSVEEPLVMLLDI</sequence>
<dbReference type="GO" id="GO:0045252">
    <property type="term" value="C:oxoglutarate dehydrogenase complex"/>
    <property type="evidence" value="ECO:0007669"/>
    <property type="project" value="InterPro"/>
</dbReference>
<keyword evidence="7" id="KW-0808">Transferase</keyword>
<dbReference type="Pfam" id="PF00198">
    <property type="entry name" value="2-oxoacid_dh"/>
    <property type="match status" value="1"/>
</dbReference>
<keyword evidence="6" id="KW-0816">Tricarboxylic acid cycle</keyword>
<evidence type="ECO:0000313" key="15">
    <source>
        <dbReference type="EMBL" id="KAI6655417.1"/>
    </source>
</evidence>
<evidence type="ECO:0000256" key="9">
    <source>
        <dbReference type="ARBA" id="ARBA00022946"/>
    </source>
</evidence>
<keyword evidence="8" id="KW-0450">Lipoyl</keyword>
<dbReference type="PROSITE" id="PS00189">
    <property type="entry name" value="LIPOYL"/>
    <property type="match status" value="1"/>
</dbReference>
<dbReference type="InterPro" id="IPR001078">
    <property type="entry name" value="2-oxoacid_DH_actylTfrase"/>
</dbReference>
<dbReference type="Gene3D" id="2.40.50.100">
    <property type="match status" value="1"/>
</dbReference>
<evidence type="ECO:0000256" key="11">
    <source>
        <dbReference type="ARBA" id="ARBA00031331"/>
    </source>
</evidence>
<organism evidence="15 16">
    <name type="scientific">Oopsacas minuta</name>
    <dbReference type="NCBI Taxonomy" id="111878"/>
    <lineage>
        <taxon>Eukaryota</taxon>
        <taxon>Metazoa</taxon>
        <taxon>Porifera</taxon>
        <taxon>Hexactinellida</taxon>
        <taxon>Hexasterophora</taxon>
        <taxon>Lyssacinosida</taxon>
        <taxon>Leucopsacidae</taxon>
        <taxon>Oopsacas</taxon>
    </lineage>
</organism>
<proteinExistence type="inferred from homology"/>
<dbReference type="EC" id="2.3.1.61" evidence="4"/>
<evidence type="ECO:0000259" key="14">
    <source>
        <dbReference type="PROSITE" id="PS50968"/>
    </source>
</evidence>
<evidence type="ECO:0000256" key="2">
    <source>
        <dbReference type="ARBA" id="ARBA00005145"/>
    </source>
</evidence>
<dbReference type="GO" id="GO:0005739">
    <property type="term" value="C:mitochondrion"/>
    <property type="evidence" value="ECO:0007669"/>
    <property type="project" value="TreeGrafter"/>
</dbReference>
<dbReference type="InterPro" id="IPR003016">
    <property type="entry name" value="2-oxoA_DH_lipoyl-BS"/>
</dbReference>
<evidence type="ECO:0000256" key="10">
    <source>
        <dbReference type="ARBA" id="ARBA00023315"/>
    </source>
</evidence>
<dbReference type="Proteomes" id="UP001165289">
    <property type="component" value="Unassembled WGS sequence"/>
</dbReference>